<proteinExistence type="predicted"/>
<sequence length="171" mass="19196">MGSEGSPSARVRILSTVRVHEGRKRSVTQRTLNIIRRQLEVNPRKHSKEVKARNPALLIRKRIAQLLDIIKKKKIGLKMARSDYGLAHGCLGACNKGRGQCLTSAPTSHRPGAHMSHTHVTVDARMEDLVYPDPGRKMRASRESDEQWRSRVLTDSSLNMMRAPFIITAIA</sequence>
<accession>A0A5B7F1B8</accession>
<dbReference type="Proteomes" id="UP000324222">
    <property type="component" value="Unassembled WGS sequence"/>
</dbReference>
<evidence type="ECO:0000313" key="2">
    <source>
        <dbReference type="Proteomes" id="UP000324222"/>
    </source>
</evidence>
<name>A0A5B7F1B8_PORTR</name>
<protein>
    <submittedName>
        <fullName evidence="1">Uncharacterized protein</fullName>
    </submittedName>
</protein>
<comment type="caution">
    <text evidence="1">The sequence shown here is derived from an EMBL/GenBank/DDBJ whole genome shotgun (WGS) entry which is preliminary data.</text>
</comment>
<organism evidence="1 2">
    <name type="scientific">Portunus trituberculatus</name>
    <name type="common">Swimming crab</name>
    <name type="synonym">Neptunus trituberculatus</name>
    <dbReference type="NCBI Taxonomy" id="210409"/>
    <lineage>
        <taxon>Eukaryota</taxon>
        <taxon>Metazoa</taxon>
        <taxon>Ecdysozoa</taxon>
        <taxon>Arthropoda</taxon>
        <taxon>Crustacea</taxon>
        <taxon>Multicrustacea</taxon>
        <taxon>Malacostraca</taxon>
        <taxon>Eumalacostraca</taxon>
        <taxon>Eucarida</taxon>
        <taxon>Decapoda</taxon>
        <taxon>Pleocyemata</taxon>
        <taxon>Brachyura</taxon>
        <taxon>Eubrachyura</taxon>
        <taxon>Portunoidea</taxon>
        <taxon>Portunidae</taxon>
        <taxon>Portuninae</taxon>
        <taxon>Portunus</taxon>
    </lineage>
</organism>
<evidence type="ECO:0000313" key="1">
    <source>
        <dbReference type="EMBL" id="MPC38903.1"/>
    </source>
</evidence>
<keyword evidence="2" id="KW-1185">Reference proteome</keyword>
<gene>
    <name evidence="1" type="ORF">E2C01_032420</name>
</gene>
<dbReference type="EMBL" id="VSRR010004206">
    <property type="protein sequence ID" value="MPC38903.1"/>
    <property type="molecule type" value="Genomic_DNA"/>
</dbReference>
<reference evidence="1 2" key="1">
    <citation type="submission" date="2019-05" db="EMBL/GenBank/DDBJ databases">
        <title>Another draft genome of Portunus trituberculatus and its Hox gene families provides insights of decapod evolution.</title>
        <authorList>
            <person name="Jeong J.-H."/>
            <person name="Song I."/>
            <person name="Kim S."/>
            <person name="Choi T."/>
            <person name="Kim D."/>
            <person name="Ryu S."/>
            <person name="Kim W."/>
        </authorList>
    </citation>
    <scope>NUCLEOTIDE SEQUENCE [LARGE SCALE GENOMIC DNA]</scope>
    <source>
        <tissue evidence="1">Muscle</tissue>
    </source>
</reference>
<dbReference type="AlphaFoldDB" id="A0A5B7F1B8"/>